<keyword evidence="6 10" id="KW-1133">Transmembrane helix</keyword>
<keyword evidence="5 10" id="KW-0812">Transmembrane</keyword>
<feature type="transmembrane region" description="Helical" evidence="10">
    <location>
        <begin position="12"/>
        <end position="35"/>
    </location>
</feature>
<evidence type="ECO:0000256" key="9">
    <source>
        <dbReference type="ARBA" id="ARBA00023303"/>
    </source>
</evidence>
<dbReference type="GO" id="GO:0005886">
    <property type="term" value="C:plasma membrane"/>
    <property type="evidence" value="ECO:0007669"/>
    <property type="project" value="UniProtKB-SubCell"/>
</dbReference>
<dbReference type="PANTHER" id="PTHR30266:SF2">
    <property type="entry name" value="LARGE-CONDUCTANCE MECHANOSENSITIVE CHANNEL"/>
    <property type="match status" value="1"/>
</dbReference>
<comment type="function">
    <text evidence="10">Channel that opens in response to stretch forces in the membrane lipid bilayer. May participate in the regulation of osmotic pressure changes within the cell.</text>
</comment>
<evidence type="ECO:0000256" key="6">
    <source>
        <dbReference type="ARBA" id="ARBA00022989"/>
    </source>
</evidence>
<evidence type="ECO:0000313" key="11">
    <source>
        <dbReference type="EMBL" id="OGK49310.1"/>
    </source>
</evidence>
<dbReference type="PANTHER" id="PTHR30266">
    <property type="entry name" value="MECHANOSENSITIVE CHANNEL MSCL"/>
    <property type="match status" value="1"/>
</dbReference>
<evidence type="ECO:0000256" key="10">
    <source>
        <dbReference type="HAMAP-Rule" id="MF_00115"/>
    </source>
</evidence>
<keyword evidence="4 10" id="KW-1003">Cell membrane</keyword>
<keyword evidence="9 10" id="KW-0407">Ion channel</keyword>
<comment type="subunit">
    <text evidence="10">Homopentamer.</text>
</comment>
<reference evidence="11 12" key="1">
    <citation type="journal article" date="2016" name="Nat. Commun.">
        <title>Thousands of microbial genomes shed light on interconnected biogeochemical processes in an aquifer system.</title>
        <authorList>
            <person name="Anantharaman K."/>
            <person name="Brown C.T."/>
            <person name="Hug L.A."/>
            <person name="Sharon I."/>
            <person name="Castelle C.J."/>
            <person name="Probst A.J."/>
            <person name="Thomas B.C."/>
            <person name="Singh A."/>
            <person name="Wilkins M.J."/>
            <person name="Karaoz U."/>
            <person name="Brodie E.L."/>
            <person name="Williams K.H."/>
            <person name="Hubbard S.S."/>
            <person name="Banfield J.F."/>
        </authorList>
    </citation>
    <scope>NUCLEOTIDE SEQUENCE [LARGE SCALE GENOMIC DNA]</scope>
</reference>
<keyword evidence="3 10" id="KW-0813">Transport</keyword>
<evidence type="ECO:0000256" key="2">
    <source>
        <dbReference type="ARBA" id="ARBA00007254"/>
    </source>
</evidence>
<dbReference type="EMBL" id="MGAL01000001">
    <property type="protein sequence ID" value="OGK49310.1"/>
    <property type="molecule type" value="Genomic_DNA"/>
</dbReference>
<comment type="similarity">
    <text evidence="2 10">Belongs to the MscL family.</text>
</comment>
<evidence type="ECO:0000256" key="1">
    <source>
        <dbReference type="ARBA" id="ARBA00004651"/>
    </source>
</evidence>
<evidence type="ECO:0000313" key="12">
    <source>
        <dbReference type="Proteomes" id="UP000177141"/>
    </source>
</evidence>
<dbReference type="Proteomes" id="UP000177141">
    <property type="component" value="Unassembled WGS sequence"/>
</dbReference>
<name>A0A1F7J115_9BACT</name>
<keyword evidence="7 10" id="KW-0406">Ion transport</keyword>
<dbReference type="InterPro" id="IPR019823">
    <property type="entry name" value="Mechanosensitive_channel_CS"/>
</dbReference>
<comment type="caution">
    <text evidence="11">The sequence shown here is derived from an EMBL/GenBank/DDBJ whole genome shotgun (WGS) entry which is preliminary data.</text>
</comment>
<dbReference type="SUPFAM" id="SSF81330">
    <property type="entry name" value="Gated mechanosensitive channel"/>
    <property type="match status" value="1"/>
</dbReference>
<feature type="transmembrane region" description="Helical" evidence="10">
    <location>
        <begin position="69"/>
        <end position="89"/>
    </location>
</feature>
<evidence type="ECO:0000256" key="7">
    <source>
        <dbReference type="ARBA" id="ARBA00023065"/>
    </source>
</evidence>
<dbReference type="PRINTS" id="PR01264">
    <property type="entry name" value="MECHCHANNEL"/>
</dbReference>
<organism evidence="11 12">
    <name type="scientific">Candidatus Roizmanbacteria bacterium RIFCSPLOWO2_01_FULL_38_12</name>
    <dbReference type="NCBI Taxonomy" id="1802061"/>
    <lineage>
        <taxon>Bacteria</taxon>
        <taxon>Candidatus Roizmaniibacteriota</taxon>
    </lineage>
</organism>
<evidence type="ECO:0000256" key="8">
    <source>
        <dbReference type="ARBA" id="ARBA00023136"/>
    </source>
</evidence>
<dbReference type="NCBIfam" id="TIGR00220">
    <property type="entry name" value="mscL"/>
    <property type="match status" value="1"/>
</dbReference>
<sequence>MLKGFRDFLLRGNVVDLAVAVVIGSAFGAIVNALVKDLITPLIGAIGGQPDFSNIVFTINKSDFLVGDFLNALISFLIIAAVIYFLVVLPMNSIVKKLKGGEKFDPKEKVCPECLSLIPLKAKRCKFCTAVVKSS</sequence>
<dbReference type="InterPro" id="IPR037673">
    <property type="entry name" value="MSC/AndL"/>
</dbReference>
<comment type="subcellular location">
    <subcellularLocation>
        <location evidence="1 10">Cell membrane</location>
        <topology evidence="1 10">Multi-pass membrane protein</topology>
    </subcellularLocation>
</comment>
<dbReference type="STRING" id="1802061.A3A93_06705"/>
<protein>
    <recommendedName>
        <fullName evidence="10">Large-conductance mechanosensitive channel</fullName>
    </recommendedName>
</protein>
<evidence type="ECO:0000256" key="4">
    <source>
        <dbReference type="ARBA" id="ARBA00022475"/>
    </source>
</evidence>
<gene>
    <name evidence="10" type="primary">mscL</name>
    <name evidence="11" type="ORF">A3A93_06705</name>
</gene>
<accession>A0A1F7J115</accession>
<dbReference type="Gene3D" id="1.10.1200.120">
    <property type="entry name" value="Large-conductance mechanosensitive channel, MscL, domain 1"/>
    <property type="match status" value="1"/>
</dbReference>
<dbReference type="GO" id="GO:0008381">
    <property type="term" value="F:mechanosensitive monoatomic ion channel activity"/>
    <property type="evidence" value="ECO:0007669"/>
    <property type="project" value="UniProtKB-UniRule"/>
</dbReference>
<dbReference type="InterPro" id="IPR036019">
    <property type="entry name" value="MscL_channel"/>
</dbReference>
<dbReference type="HAMAP" id="MF_00115">
    <property type="entry name" value="MscL"/>
    <property type="match status" value="1"/>
</dbReference>
<dbReference type="InterPro" id="IPR001185">
    <property type="entry name" value="MS_channel"/>
</dbReference>
<evidence type="ECO:0000256" key="5">
    <source>
        <dbReference type="ARBA" id="ARBA00022692"/>
    </source>
</evidence>
<dbReference type="Pfam" id="PF01741">
    <property type="entry name" value="MscL"/>
    <property type="match status" value="1"/>
</dbReference>
<evidence type="ECO:0000256" key="3">
    <source>
        <dbReference type="ARBA" id="ARBA00022448"/>
    </source>
</evidence>
<proteinExistence type="inferred from homology"/>
<dbReference type="AlphaFoldDB" id="A0A1F7J115"/>
<dbReference type="PROSITE" id="PS01327">
    <property type="entry name" value="MSCL"/>
    <property type="match status" value="1"/>
</dbReference>
<keyword evidence="8 10" id="KW-0472">Membrane</keyword>